<dbReference type="PROSITE" id="PS00531">
    <property type="entry name" value="RNASE_T2_2"/>
    <property type="match status" value="1"/>
</dbReference>
<protein>
    <submittedName>
        <fullName evidence="5">Uncharacterized protein</fullName>
    </submittedName>
</protein>
<dbReference type="PROSITE" id="PS00530">
    <property type="entry name" value="RNASE_T2_1"/>
    <property type="match status" value="1"/>
</dbReference>
<dbReference type="Proteomes" id="UP000197468">
    <property type="component" value="Unassembled WGS sequence"/>
</dbReference>
<reference evidence="5 6" key="1">
    <citation type="journal article" date="2008" name="Int. J. Syst. Evol. Microbiol.">
        <title>Description of Roseateles aquatilis sp. nov. and Roseateles terrae sp. nov., in the class Betaproteobacteria, and emended description of the genus Roseateles.</title>
        <authorList>
            <person name="Gomila M."/>
            <person name="Bowien B."/>
            <person name="Falsen E."/>
            <person name="Moore E.R."/>
            <person name="Lalucat J."/>
        </authorList>
    </citation>
    <scope>NUCLEOTIDE SEQUENCE [LARGE SCALE GENOMIC DNA]</scope>
    <source>
        <strain evidence="5 6">CCUG 48205</strain>
    </source>
</reference>
<dbReference type="GO" id="GO:0003723">
    <property type="term" value="F:RNA binding"/>
    <property type="evidence" value="ECO:0007669"/>
    <property type="project" value="InterPro"/>
</dbReference>
<dbReference type="InterPro" id="IPR036430">
    <property type="entry name" value="RNase_T2-like_sf"/>
</dbReference>
<dbReference type="PANTHER" id="PTHR11240:SF22">
    <property type="entry name" value="RIBONUCLEASE T2"/>
    <property type="match status" value="1"/>
</dbReference>
<evidence type="ECO:0000256" key="4">
    <source>
        <dbReference type="SAM" id="SignalP"/>
    </source>
</evidence>
<evidence type="ECO:0000313" key="6">
    <source>
        <dbReference type="Proteomes" id="UP000197468"/>
    </source>
</evidence>
<evidence type="ECO:0000256" key="2">
    <source>
        <dbReference type="RuleBase" id="RU004328"/>
    </source>
</evidence>
<evidence type="ECO:0000256" key="1">
    <source>
        <dbReference type="ARBA" id="ARBA00007469"/>
    </source>
</evidence>
<dbReference type="AlphaFoldDB" id="A0A246JDR2"/>
<feature type="region of interest" description="Disordered" evidence="3">
    <location>
        <begin position="313"/>
        <end position="340"/>
    </location>
</feature>
<dbReference type="Gene3D" id="3.90.730.10">
    <property type="entry name" value="Ribonuclease T2-like"/>
    <property type="match status" value="1"/>
</dbReference>
<keyword evidence="4" id="KW-0732">Signal</keyword>
<dbReference type="Pfam" id="PF00445">
    <property type="entry name" value="Ribonuclease_T2"/>
    <property type="match status" value="1"/>
</dbReference>
<evidence type="ECO:0000256" key="3">
    <source>
        <dbReference type="SAM" id="MobiDB-lite"/>
    </source>
</evidence>
<dbReference type="RefSeq" id="WP_088384980.1">
    <property type="nucleotide sequence ID" value="NZ_NIOF01000004.1"/>
</dbReference>
<dbReference type="GO" id="GO:0033897">
    <property type="term" value="F:ribonuclease T2 activity"/>
    <property type="evidence" value="ECO:0007669"/>
    <property type="project" value="InterPro"/>
</dbReference>
<dbReference type="SUPFAM" id="SSF55895">
    <property type="entry name" value="Ribonuclease Rh-like"/>
    <property type="match status" value="1"/>
</dbReference>
<feature type="chain" id="PRO_5012128390" evidence="4">
    <location>
        <begin position="23"/>
        <end position="340"/>
    </location>
</feature>
<comment type="caution">
    <text evidence="5">The sequence shown here is derived from an EMBL/GenBank/DDBJ whole genome shotgun (WGS) entry which is preliminary data.</text>
</comment>
<dbReference type="PANTHER" id="PTHR11240">
    <property type="entry name" value="RIBONUCLEASE T2"/>
    <property type="match status" value="1"/>
</dbReference>
<organism evidence="5 6">
    <name type="scientific">Roseateles aquatilis</name>
    <dbReference type="NCBI Taxonomy" id="431061"/>
    <lineage>
        <taxon>Bacteria</taxon>
        <taxon>Pseudomonadati</taxon>
        <taxon>Pseudomonadota</taxon>
        <taxon>Betaproteobacteria</taxon>
        <taxon>Burkholderiales</taxon>
        <taxon>Sphaerotilaceae</taxon>
        <taxon>Roseateles</taxon>
    </lineage>
</organism>
<name>A0A246JDR2_9BURK</name>
<feature type="signal peptide" evidence="4">
    <location>
        <begin position="1"/>
        <end position="22"/>
    </location>
</feature>
<dbReference type="InterPro" id="IPR018188">
    <property type="entry name" value="RNase_T2_His_AS_1"/>
</dbReference>
<comment type="similarity">
    <text evidence="1 2">Belongs to the RNase T2 family.</text>
</comment>
<dbReference type="OrthoDB" id="4720638at2"/>
<dbReference type="InterPro" id="IPR033130">
    <property type="entry name" value="RNase_T2_His_AS_2"/>
</dbReference>
<sequence>MRHVLRLVLLAASCAVLPSAWASDPASGTFTASRACEALQSFRKGTNPGDVKLAPGTGYSIIETHGASPGWTRVQVPGARPPERWVQNDCGSAAGGTTSAAPTARPQAADAAPAMSGAGACKTPDLYDSFVLAMSWQPGFCEWTAGGKRGKPECEAMERGQLKVSNLTLHGLWPNRQQCGISYGNCGNAPLRLSKETIAYIGPWMPNFLYEKNFGEHEWRKHGTCQTTLDQDAYFRRAVDLVKQVNDSEVGKYIRANIGGAISKREFYDRLKTATGSDAYRDSVKLMCSGKYLTEIQVRLPRDYQAGGSLKQLLGDQPGGSGGGTCGGDEIRIEASGPNR</sequence>
<evidence type="ECO:0000313" key="5">
    <source>
        <dbReference type="EMBL" id="OWQ90773.1"/>
    </source>
</evidence>
<proteinExistence type="inferred from homology"/>
<gene>
    <name evidence="5" type="ORF">CDN99_11400</name>
</gene>
<keyword evidence="6" id="KW-1185">Reference proteome</keyword>
<dbReference type="InterPro" id="IPR001568">
    <property type="entry name" value="RNase_T2-like"/>
</dbReference>
<feature type="compositionally biased region" description="Gly residues" evidence="3">
    <location>
        <begin position="317"/>
        <end position="327"/>
    </location>
</feature>
<accession>A0A246JDR2</accession>
<dbReference type="EMBL" id="NIOF01000004">
    <property type="protein sequence ID" value="OWQ90773.1"/>
    <property type="molecule type" value="Genomic_DNA"/>
</dbReference>
<dbReference type="GO" id="GO:0006401">
    <property type="term" value="P:RNA catabolic process"/>
    <property type="evidence" value="ECO:0007669"/>
    <property type="project" value="TreeGrafter"/>
</dbReference>